<proteinExistence type="predicted"/>
<dbReference type="InterPro" id="IPR038928">
    <property type="entry name" value="LAZY1"/>
</dbReference>
<reference evidence="2" key="1">
    <citation type="submission" date="2025-08" db="UniProtKB">
        <authorList>
            <consortium name="RefSeq"/>
        </authorList>
    </citation>
    <scope>IDENTIFICATION</scope>
</reference>
<organism evidence="1 2">
    <name type="scientific">Elaeis guineensis var. tenera</name>
    <name type="common">Oil palm</name>
    <dbReference type="NCBI Taxonomy" id="51953"/>
    <lineage>
        <taxon>Eukaryota</taxon>
        <taxon>Viridiplantae</taxon>
        <taxon>Streptophyta</taxon>
        <taxon>Embryophyta</taxon>
        <taxon>Tracheophyta</taxon>
        <taxon>Spermatophyta</taxon>
        <taxon>Magnoliopsida</taxon>
        <taxon>Liliopsida</taxon>
        <taxon>Arecaceae</taxon>
        <taxon>Arecoideae</taxon>
        <taxon>Cocoseae</taxon>
        <taxon>Elaeidinae</taxon>
        <taxon>Elaeis</taxon>
    </lineage>
</organism>
<dbReference type="GO" id="GO:2000012">
    <property type="term" value="P:regulation of auxin polar transport"/>
    <property type="evidence" value="ECO:0007669"/>
    <property type="project" value="InterPro"/>
</dbReference>
<sequence length="386" mass="40408">MKLLGWMHRKFRQNSGDVFKDSPGGGTCNCLSGRRSLEEEHDRRRHHFNPFPSRSLRLPAAVEFVEDGGGGGGGREQTMEELFGGLLAIGTLGIGTGPIEEEEAAVEEEDEAATPGFGAAATVEAIAEKQAEATTETDLMVVSAELEKVLAAEAEKAATAAAAGDRLSSARPSHVSAGSSACPLQGFLFGSPIEIAETAPAAGGRRERRASLGELFMKSRMAEEGGGKREEATAAGGGVAVLGEGEGRSTAGMHLMKKLKRRGSRGSGGGPVEATAAETTFQKLFMPQILQIFHRKVHPENSVAAKKTARSGKKNGSDCMPHGGGNDFNGSGGAVITASKSICRKEGTPNFKFCLNAPSLAIGGSDSNGNREHWIKTDADYLVLEL</sequence>
<evidence type="ECO:0000313" key="2">
    <source>
        <dbReference type="RefSeq" id="XP_010917536.1"/>
    </source>
</evidence>
<gene>
    <name evidence="2" type="primary">LOC105042134</name>
</gene>
<dbReference type="Proteomes" id="UP000504607">
    <property type="component" value="Chromosome 3"/>
</dbReference>
<name>A0A6I9R472_ELAGV</name>
<evidence type="ECO:0000313" key="1">
    <source>
        <dbReference type="Proteomes" id="UP000504607"/>
    </source>
</evidence>
<protein>
    <submittedName>
        <fullName evidence="2">Protein LAZY 1 isoform X1</fullName>
    </submittedName>
</protein>
<dbReference type="AlphaFoldDB" id="A0A6I9R472"/>
<dbReference type="InParanoid" id="A0A6I9R472"/>
<dbReference type="PANTHER" id="PTHR34959:SF3">
    <property type="entry name" value="PROTEIN LAZY 1"/>
    <property type="match status" value="1"/>
</dbReference>
<keyword evidence="1" id="KW-1185">Reference proteome</keyword>
<dbReference type="RefSeq" id="XP_010917536.1">
    <property type="nucleotide sequence ID" value="XM_010919234.3"/>
</dbReference>
<dbReference type="GO" id="GO:0009630">
    <property type="term" value="P:gravitropism"/>
    <property type="evidence" value="ECO:0007669"/>
    <property type="project" value="InterPro"/>
</dbReference>
<dbReference type="OrthoDB" id="780166at2759"/>
<dbReference type="PANTHER" id="PTHR34959">
    <property type="entry name" value="PROTEIN LAZY 1"/>
    <property type="match status" value="1"/>
</dbReference>
<dbReference type="FunCoup" id="A0A6I9R472">
    <property type="interactions" value="3582"/>
</dbReference>
<accession>A0A6I9R472</accession>